<evidence type="ECO:0000256" key="7">
    <source>
        <dbReference type="ARBA" id="ARBA00049111"/>
    </source>
</evidence>
<dbReference type="GO" id="GO:0005737">
    <property type="term" value="C:cytoplasm"/>
    <property type="evidence" value="ECO:0007669"/>
    <property type="project" value="UniProtKB-SubCell"/>
</dbReference>
<dbReference type="HAMAP" id="MF_01107">
    <property type="entry name" value="ArgD_aminotrans_3"/>
    <property type="match status" value="1"/>
</dbReference>
<dbReference type="GO" id="GO:0030170">
    <property type="term" value="F:pyridoxal phosphate binding"/>
    <property type="evidence" value="ECO:0007669"/>
    <property type="project" value="InterPro"/>
</dbReference>
<dbReference type="InterPro" id="IPR049704">
    <property type="entry name" value="Aminotrans_3_PPA_site"/>
</dbReference>
<dbReference type="UniPathway" id="UPA00068">
    <property type="reaction ID" value="UER00109"/>
</dbReference>
<feature type="modified residue" description="N6-(pyridoxal phosphate)lysine" evidence="8">
    <location>
        <position position="260"/>
    </location>
</feature>
<dbReference type="PANTHER" id="PTHR11986:SF79">
    <property type="entry name" value="ACETYLORNITHINE AMINOTRANSFERASE, MITOCHONDRIAL"/>
    <property type="match status" value="1"/>
</dbReference>
<keyword evidence="4 8" id="KW-0028">Amino-acid biosynthesis</keyword>
<organism evidence="9 10">
    <name type="scientific">Candidatus Gallionella acididurans</name>
    <dbReference type="NCBI Taxonomy" id="1796491"/>
    <lineage>
        <taxon>Bacteria</taxon>
        <taxon>Pseudomonadati</taxon>
        <taxon>Pseudomonadota</taxon>
        <taxon>Betaproteobacteria</taxon>
        <taxon>Nitrosomonadales</taxon>
        <taxon>Gallionellaceae</taxon>
        <taxon>Gallionella</taxon>
    </lineage>
</organism>
<dbReference type="InterPro" id="IPR015424">
    <property type="entry name" value="PyrdxlP-dep_Trfase"/>
</dbReference>
<dbReference type="AlphaFoldDB" id="A0A139BXA3"/>
<dbReference type="Gene3D" id="3.90.1150.10">
    <property type="entry name" value="Aspartate Aminotransferase, domain 1"/>
    <property type="match status" value="1"/>
</dbReference>
<reference evidence="9 10" key="1">
    <citation type="submission" date="2016-02" db="EMBL/GenBank/DDBJ databases">
        <authorList>
            <person name="Wen L."/>
            <person name="He K."/>
            <person name="Yang H."/>
        </authorList>
    </citation>
    <scope>NUCLEOTIDE SEQUENCE [LARGE SCALE GENOMIC DNA]</scope>
    <source>
        <strain evidence="9">ShG14-8</strain>
    </source>
</reference>
<dbReference type="Proteomes" id="UP000070578">
    <property type="component" value="Unassembled WGS sequence"/>
</dbReference>
<comment type="similarity">
    <text evidence="8">Belongs to the class-III pyridoxal-phosphate-dependent aminotransferase family. ArgD subfamily.</text>
</comment>
<dbReference type="Pfam" id="PF00202">
    <property type="entry name" value="Aminotran_3"/>
    <property type="match status" value="1"/>
</dbReference>
<dbReference type="GO" id="GO:0006526">
    <property type="term" value="P:L-arginine biosynthetic process"/>
    <property type="evidence" value="ECO:0007669"/>
    <property type="project" value="UniProtKB-UniRule"/>
</dbReference>
<evidence type="ECO:0000256" key="6">
    <source>
        <dbReference type="ARBA" id="ARBA00022898"/>
    </source>
</evidence>
<evidence type="ECO:0000256" key="5">
    <source>
        <dbReference type="ARBA" id="ARBA00022679"/>
    </source>
</evidence>
<dbReference type="EMBL" id="LSLI01000003">
    <property type="protein sequence ID" value="KXS33636.1"/>
    <property type="molecule type" value="Genomic_DNA"/>
</dbReference>
<feature type="binding site" evidence="8">
    <location>
        <position position="144"/>
    </location>
    <ligand>
        <name>pyridoxal 5'-phosphate</name>
        <dbReference type="ChEBI" id="CHEBI:597326"/>
    </ligand>
</feature>
<feature type="binding site" evidence="8">
    <location>
        <position position="147"/>
    </location>
    <ligand>
        <name>N(2)-acetyl-L-ornithine</name>
        <dbReference type="ChEBI" id="CHEBI:57805"/>
    </ligand>
</feature>
<keyword evidence="8" id="KW-0963">Cytoplasm</keyword>
<dbReference type="InterPro" id="IPR015421">
    <property type="entry name" value="PyrdxlP-dep_Trfase_major"/>
</dbReference>
<dbReference type="InterPro" id="IPR050103">
    <property type="entry name" value="Class-III_PLP-dep_AT"/>
</dbReference>
<keyword evidence="5 8" id="KW-0808">Transferase</keyword>
<dbReference type="GO" id="GO:0003992">
    <property type="term" value="F:N2-acetyl-L-ornithine:2-oxoglutarate 5-aminotransferase activity"/>
    <property type="evidence" value="ECO:0007669"/>
    <property type="project" value="UniProtKB-UniRule"/>
</dbReference>
<comment type="caution">
    <text evidence="9">The sequence shown here is derived from an EMBL/GenBank/DDBJ whole genome shotgun (WGS) entry which is preliminary data.</text>
</comment>
<comment type="catalytic activity">
    <reaction evidence="8">
        <text>N(2)-acetyl-L-ornithine + 2-oxoglutarate = N-acetyl-L-glutamate 5-semialdehyde + L-glutamate</text>
        <dbReference type="Rhea" id="RHEA:18049"/>
        <dbReference type="ChEBI" id="CHEBI:16810"/>
        <dbReference type="ChEBI" id="CHEBI:29123"/>
        <dbReference type="ChEBI" id="CHEBI:29985"/>
        <dbReference type="ChEBI" id="CHEBI:57805"/>
        <dbReference type="EC" id="2.6.1.11"/>
    </reaction>
</comment>
<dbReference type="CDD" id="cd00610">
    <property type="entry name" value="OAT_like"/>
    <property type="match status" value="1"/>
</dbReference>
<dbReference type="EC" id="2.6.1.11" evidence="8"/>
<comment type="miscellaneous">
    <text evidence="8">May also have succinyldiaminopimelate aminotransferase activity, thus carrying out the corresponding step in lysine biosynthesis.</text>
</comment>
<dbReference type="Gene3D" id="3.40.640.10">
    <property type="entry name" value="Type I PLP-dependent aspartate aminotransferase-like (Major domain)"/>
    <property type="match status" value="1"/>
</dbReference>
<comment type="subunit">
    <text evidence="8">Homodimer.</text>
</comment>
<comment type="subcellular location">
    <subcellularLocation>
        <location evidence="8">Cytoplasm</location>
    </subcellularLocation>
</comment>
<dbReference type="PIRSF" id="PIRSF000521">
    <property type="entry name" value="Transaminase_4ab_Lys_Orn"/>
    <property type="match status" value="1"/>
</dbReference>
<dbReference type="FunFam" id="3.40.640.10:FF:000004">
    <property type="entry name" value="Acetylornithine aminotransferase"/>
    <property type="match status" value="1"/>
</dbReference>
<feature type="binding site" evidence="8">
    <location>
        <position position="288"/>
    </location>
    <ligand>
        <name>N(2)-acetyl-L-ornithine</name>
        <dbReference type="ChEBI" id="CHEBI:57805"/>
    </ligand>
</feature>
<evidence type="ECO:0000256" key="3">
    <source>
        <dbReference type="ARBA" id="ARBA00022576"/>
    </source>
</evidence>
<keyword evidence="2 8" id="KW-0055">Arginine biosynthesis</keyword>
<dbReference type="GO" id="GO:0042802">
    <property type="term" value="F:identical protein binding"/>
    <property type="evidence" value="ECO:0007669"/>
    <property type="project" value="TreeGrafter"/>
</dbReference>
<feature type="binding site" evidence="8">
    <location>
        <position position="289"/>
    </location>
    <ligand>
        <name>pyridoxal 5'-phosphate</name>
        <dbReference type="ChEBI" id="CHEBI:597326"/>
    </ligand>
</feature>
<proteinExistence type="inferred from homology"/>
<comment type="cofactor">
    <cofactor evidence="8">
        <name>pyridoxal 5'-phosphate</name>
        <dbReference type="ChEBI" id="CHEBI:597326"/>
    </cofactor>
    <text evidence="8">Binds 1 pyridoxal phosphate per subunit.</text>
</comment>
<dbReference type="PANTHER" id="PTHR11986">
    <property type="entry name" value="AMINOTRANSFERASE CLASS III"/>
    <property type="match status" value="1"/>
</dbReference>
<evidence type="ECO:0000256" key="2">
    <source>
        <dbReference type="ARBA" id="ARBA00022571"/>
    </source>
</evidence>
<gene>
    <name evidence="8" type="primary">argD</name>
    <name evidence="9" type="ORF">AWT59_0194</name>
</gene>
<dbReference type="InterPro" id="IPR004636">
    <property type="entry name" value="AcOrn/SuccOrn_fam"/>
</dbReference>
<keyword evidence="6 8" id="KW-0663">Pyridoxal phosphate</keyword>
<dbReference type="InterPro" id="IPR015422">
    <property type="entry name" value="PyrdxlP-dep_Trfase_small"/>
</dbReference>
<dbReference type="SUPFAM" id="SSF53383">
    <property type="entry name" value="PLP-dependent transferases"/>
    <property type="match status" value="1"/>
</dbReference>
<keyword evidence="3 8" id="KW-0032">Aminotransferase</keyword>
<comment type="pathway">
    <text evidence="1">Amine and polyamine biosynthesis; ectoine biosynthesis; L-ectoine from L-aspartate 4-semialdehyde: step 1/3.</text>
</comment>
<dbReference type="InterPro" id="IPR005814">
    <property type="entry name" value="Aminotrans_3"/>
</dbReference>
<protein>
    <recommendedName>
        <fullName evidence="8">Acetylornithine aminotransferase</fullName>
        <shortName evidence="8">ACOAT</shortName>
        <ecNumber evidence="8">2.6.1.11</ecNumber>
    </recommendedName>
</protein>
<comment type="pathway">
    <text evidence="8">Amino-acid biosynthesis; L-arginine biosynthesis; N(2)-acetyl-L-ornithine from L-glutamate: step 4/4.</text>
</comment>
<dbReference type="NCBIfam" id="TIGR00707">
    <property type="entry name" value="argD"/>
    <property type="match status" value="1"/>
</dbReference>
<accession>A0A139BXA3</accession>
<sequence length="407" mass="44192">MLFAHGGWSAVCILEVDMSHLMNTYARLPVTFVRGEGVWLWDTEGRRYLDGLAGIAVNTLGHAHPRFTAALGAQIGKLIHCSNVYQINEQELLADKLCNLTGMREVFFCNSGCEANEAAIKLARMYGHRQGIEAPAIIVMEKAFHGRTLATLSATGNRKVQAGFEPLVSGFVRVPYDDLDAIRQVAQHNRNVVAVLVETIQGEGGIRTLDIEYLKQLRQICDEQNWLLMLDEVQCGIGRTGEWFAYQHSGILPDVMTLAKGLGSGVPIGACLAAGKAAGTFQPGNHGSTFGGNPLACVAGLTTLNIIEQDKLMSHAEKLGRFLHDGFNTALQGVKGVKEIRGQGLMIGIELDQPCGDLVKLALAQGLLINVTADSVIRLLPPLVMKQDEAQQLLDILCPLIKEFLQT</sequence>
<dbReference type="GO" id="GO:0045303">
    <property type="term" value="F:diaminobutyrate-2-oxoglutarate transaminase activity"/>
    <property type="evidence" value="ECO:0007669"/>
    <property type="project" value="UniProtKB-EC"/>
</dbReference>
<comment type="caution">
    <text evidence="8">Lacks conserved residue(s) required for the propagation of feature annotation.</text>
</comment>
<dbReference type="NCBIfam" id="NF002325">
    <property type="entry name" value="PRK01278.1"/>
    <property type="match status" value="1"/>
</dbReference>
<comment type="catalytic activity">
    <reaction evidence="7">
        <text>L-2,4-diaminobutanoate + 2-oxoglutarate = L-aspartate 4-semialdehyde + L-glutamate</text>
        <dbReference type="Rhea" id="RHEA:11160"/>
        <dbReference type="ChEBI" id="CHEBI:16810"/>
        <dbReference type="ChEBI" id="CHEBI:29985"/>
        <dbReference type="ChEBI" id="CHEBI:58761"/>
        <dbReference type="ChEBI" id="CHEBI:537519"/>
        <dbReference type="EC" id="2.6.1.76"/>
    </reaction>
</comment>
<evidence type="ECO:0000256" key="4">
    <source>
        <dbReference type="ARBA" id="ARBA00022605"/>
    </source>
</evidence>
<evidence type="ECO:0000313" key="9">
    <source>
        <dbReference type="EMBL" id="KXS33636.1"/>
    </source>
</evidence>
<dbReference type="PATRIC" id="fig|1796491.3.peg.212"/>
<feature type="binding site" evidence="8">
    <location>
        <begin position="231"/>
        <end position="234"/>
    </location>
    <ligand>
        <name>pyridoxal 5'-phosphate</name>
        <dbReference type="ChEBI" id="CHEBI:597326"/>
    </ligand>
</feature>
<name>A0A139BXA3_9PROT</name>
<evidence type="ECO:0000256" key="8">
    <source>
        <dbReference type="HAMAP-Rule" id="MF_01107"/>
    </source>
</evidence>
<evidence type="ECO:0000313" key="10">
    <source>
        <dbReference type="Proteomes" id="UP000070578"/>
    </source>
</evidence>
<evidence type="ECO:0000256" key="1">
    <source>
        <dbReference type="ARBA" id="ARBA00004946"/>
    </source>
</evidence>
<reference evidence="9 10" key="2">
    <citation type="submission" date="2016-03" db="EMBL/GenBank/DDBJ databases">
        <title>New uncultured bacterium of the family Gallionellaceae from acid mine drainage: description and reconstruction of genome based on metagenomic analysis of microbial community.</title>
        <authorList>
            <person name="Kadnikov V."/>
            <person name="Ivasenko D."/>
            <person name="Beletsky A."/>
            <person name="Mardanov A."/>
            <person name="Danilova E."/>
            <person name="Pimenov N."/>
            <person name="Karnachuk O."/>
            <person name="Ravin N."/>
        </authorList>
    </citation>
    <scope>NUCLEOTIDE SEQUENCE [LARGE SCALE GENOMIC DNA]</scope>
    <source>
        <strain evidence="9">ShG14-8</strain>
    </source>
</reference>
<dbReference type="PROSITE" id="PS00600">
    <property type="entry name" value="AA_TRANSFER_CLASS_3"/>
    <property type="match status" value="1"/>
</dbReference>